<dbReference type="AlphaFoldDB" id="T1J2Q2"/>
<dbReference type="EnsemblMetazoa" id="SMAR007850-RA">
    <property type="protein sequence ID" value="SMAR007850-PA"/>
    <property type="gene ID" value="SMAR007850"/>
</dbReference>
<dbReference type="HOGENOM" id="CLU_2111925_0_0_1"/>
<keyword evidence="2" id="KW-1185">Reference proteome</keyword>
<dbReference type="EMBL" id="JH431806">
    <property type="status" value="NOT_ANNOTATED_CDS"/>
    <property type="molecule type" value="Genomic_DNA"/>
</dbReference>
<accession>T1J2Q2</accession>
<sequence>MKRKVGDLFLPVLQSFTMSIPTRRLRSLGMTCTPANRDIGCICKSCKKVRATHFQFEQVATRRHYVFVSPYFSSEGFLSIANRKFYFTLFLSINARSFLIQEKDINLLMRFVHQF</sequence>
<proteinExistence type="predicted"/>
<organism evidence="1 2">
    <name type="scientific">Strigamia maritima</name>
    <name type="common">European centipede</name>
    <name type="synonym">Geophilus maritimus</name>
    <dbReference type="NCBI Taxonomy" id="126957"/>
    <lineage>
        <taxon>Eukaryota</taxon>
        <taxon>Metazoa</taxon>
        <taxon>Ecdysozoa</taxon>
        <taxon>Arthropoda</taxon>
        <taxon>Myriapoda</taxon>
        <taxon>Chilopoda</taxon>
        <taxon>Pleurostigmophora</taxon>
        <taxon>Geophilomorpha</taxon>
        <taxon>Linotaeniidae</taxon>
        <taxon>Strigamia</taxon>
    </lineage>
</organism>
<evidence type="ECO:0000313" key="1">
    <source>
        <dbReference type="EnsemblMetazoa" id="SMAR007850-PA"/>
    </source>
</evidence>
<protein>
    <submittedName>
        <fullName evidence="1">Uncharacterized protein</fullName>
    </submittedName>
</protein>
<dbReference type="Proteomes" id="UP000014500">
    <property type="component" value="Unassembled WGS sequence"/>
</dbReference>
<reference evidence="2" key="1">
    <citation type="submission" date="2011-05" db="EMBL/GenBank/DDBJ databases">
        <authorList>
            <person name="Richards S.R."/>
            <person name="Qu J."/>
            <person name="Jiang H."/>
            <person name="Jhangiani S.N."/>
            <person name="Agravi P."/>
            <person name="Goodspeed R."/>
            <person name="Gross S."/>
            <person name="Mandapat C."/>
            <person name="Jackson L."/>
            <person name="Mathew T."/>
            <person name="Pu L."/>
            <person name="Thornton R."/>
            <person name="Saada N."/>
            <person name="Wilczek-Boney K.B."/>
            <person name="Lee S."/>
            <person name="Kovar C."/>
            <person name="Wu Y."/>
            <person name="Scherer S.E."/>
            <person name="Worley K.C."/>
            <person name="Muzny D.M."/>
            <person name="Gibbs R."/>
        </authorList>
    </citation>
    <scope>NUCLEOTIDE SEQUENCE</scope>
    <source>
        <strain evidence="2">Brora</strain>
    </source>
</reference>
<name>T1J2Q2_STRMM</name>
<reference evidence="1" key="2">
    <citation type="submission" date="2015-02" db="UniProtKB">
        <authorList>
            <consortium name="EnsemblMetazoa"/>
        </authorList>
    </citation>
    <scope>IDENTIFICATION</scope>
</reference>
<evidence type="ECO:0000313" key="2">
    <source>
        <dbReference type="Proteomes" id="UP000014500"/>
    </source>
</evidence>